<dbReference type="InterPro" id="IPR036388">
    <property type="entry name" value="WH-like_DNA-bd_sf"/>
</dbReference>
<protein>
    <submittedName>
        <fullName evidence="5">Putative DNA-binding protein RFX6-like</fullName>
    </submittedName>
</protein>
<dbReference type="Gene3D" id="1.10.10.10">
    <property type="entry name" value="Winged helix-like DNA-binding domain superfamily/Winged helix DNA-binding domain"/>
    <property type="match status" value="1"/>
</dbReference>
<dbReference type="Pfam" id="PF02257">
    <property type="entry name" value="RFX_DNA_binding"/>
    <property type="match status" value="1"/>
</dbReference>
<proteinExistence type="predicted"/>
<name>A0A2G8KSX8_STIJA</name>
<evidence type="ECO:0000259" key="3">
    <source>
        <dbReference type="Pfam" id="PF02257"/>
    </source>
</evidence>
<dbReference type="GO" id="GO:0000981">
    <property type="term" value="F:DNA-binding transcription factor activity, RNA polymerase II-specific"/>
    <property type="evidence" value="ECO:0007669"/>
    <property type="project" value="TreeGrafter"/>
</dbReference>
<dbReference type="InterPro" id="IPR039779">
    <property type="entry name" value="RFX-like"/>
</dbReference>
<keyword evidence="6" id="KW-1185">Reference proteome</keyword>
<feature type="region of interest" description="Disordered" evidence="2">
    <location>
        <begin position="531"/>
        <end position="550"/>
    </location>
</feature>
<dbReference type="EMBL" id="MRZV01000392">
    <property type="protein sequence ID" value="PIK51065.1"/>
    <property type="molecule type" value="Genomic_DNA"/>
</dbReference>
<feature type="domain" description="RFX1-4/6/8-like BCD" evidence="4">
    <location>
        <begin position="152"/>
        <end position="358"/>
    </location>
</feature>
<sequence>MDCEEKLSKPQLGNFKCLEKITNGQMECAYQGVYCTPIISISARLTNMLIWSGTFGKIIRQRFPKLTTRRLGTRGQSKYHYYGIGIKKSSIYYHAVYTGKGLTRFSEAKVKKEGSSRKFSLSSKSGTLLPDFPSAGNLNIPKETTTEKVETFILMYRTHSQRILDAIIGGAVEEVQNLLLHFWQGMPAHLAETLNTSLISDVIGLCDSILYQVLIDVLIPESISEIPDSIDADILHLAKNISIWTKTALEETTDVIKKQKEIAVRQFTNILQRHRSFLQLAHIARAILLSQENVSAMSRDLQELDLSSLSSNIFGGGRAAMTFKKVLGEFQDLLKKHAPVDAYVEWIDCVLHRCIVQQIHWFPAYLHVCLCYKEDMVVHFLLSLICFDIRFESQEEDSHFRECASKFLMLEAHFTSGLLRDLTLKHAKSYGSLHTVHQALQEYALLAIETIQAKSGQKQLKENLIKHMKTNVSLNTKPKFRTNSKRHLTDDKATCSLHRKYLKKSEEKPPHATDHQRNKYLQSTTKYQHNRLPITDHHGNPQTDAKGPSATNIHLEWGRSSTFTLQPFGHTHSVPSASANSSFLPYACNTYGLDHPWHQQSRSRVSFDAFSNRCDDTRYMMPQRDVSSDRYHHQYCDAHFSPPEASQDYSTAAAIAGNHRGFLEYNQQSYAGSSTNHHPGDSGIYF</sequence>
<feature type="domain" description="RFX1-4/6/8-like BCD" evidence="4">
    <location>
        <begin position="393"/>
        <end position="454"/>
    </location>
</feature>
<dbReference type="InterPro" id="IPR003150">
    <property type="entry name" value="DNA-bd_RFX"/>
</dbReference>
<dbReference type="SUPFAM" id="SSF46785">
    <property type="entry name" value="Winged helix' DNA-binding domain"/>
    <property type="match status" value="1"/>
</dbReference>
<dbReference type="InterPro" id="IPR036390">
    <property type="entry name" value="WH_DNA-bd_sf"/>
</dbReference>
<dbReference type="Pfam" id="PF25340">
    <property type="entry name" value="BCD_RFX"/>
    <property type="match status" value="2"/>
</dbReference>
<dbReference type="Proteomes" id="UP000230750">
    <property type="component" value="Unassembled WGS sequence"/>
</dbReference>
<evidence type="ECO:0000313" key="6">
    <source>
        <dbReference type="Proteomes" id="UP000230750"/>
    </source>
</evidence>
<dbReference type="OrthoDB" id="10056949at2759"/>
<evidence type="ECO:0000259" key="4">
    <source>
        <dbReference type="Pfam" id="PF25340"/>
    </source>
</evidence>
<evidence type="ECO:0000256" key="1">
    <source>
        <dbReference type="ARBA" id="ARBA00023125"/>
    </source>
</evidence>
<evidence type="ECO:0000256" key="2">
    <source>
        <dbReference type="SAM" id="MobiDB-lite"/>
    </source>
</evidence>
<evidence type="ECO:0000313" key="5">
    <source>
        <dbReference type="EMBL" id="PIK51065.1"/>
    </source>
</evidence>
<dbReference type="InterPro" id="IPR057321">
    <property type="entry name" value="RFX1-4/6/8-like_BCD"/>
</dbReference>
<comment type="caution">
    <text evidence="5">The sequence shown here is derived from an EMBL/GenBank/DDBJ whole genome shotgun (WGS) entry which is preliminary data.</text>
</comment>
<dbReference type="PANTHER" id="PTHR12619:SF32">
    <property type="entry name" value="RFX-TYPE WINGED-HELIX DOMAIN-CONTAINING PROTEIN"/>
    <property type="match status" value="1"/>
</dbReference>
<dbReference type="AlphaFoldDB" id="A0A2G8KSX8"/>
<organism evidence="5 6">
    <name type="scientific">Stichopus japonicus</name>
    <name type="common">Sea cucumber</name>
    <dbReference type="NCBI Taxonomy" id="307972"/>
    <lineage>
        <taxon>Eukaryota</taxon>
        <taxon>Metazoa</taxon>
        <taxon>Echinodermata</taxon>
        <taxon>Eleutherozoa</taxon>
        <taxon>Echinozoa</taxon>
        <taxon>Holothuroidea</taxon>
        <taxon>Aspidochirotacea</taxon>
        <taxon>Aspidochirotida</taxon>
        <taxon>Stichopodidae</taxon>
        <taxon>Apostichopus</taxon>
    </lineage>
</organism>
<keyword evidence="1 5" id="KW-0238">DNA-binding</keyword>
<dbReference type="PANTHER" id="PTHR12619">
    <property type="entry name" value="RFX TRANSCRIPTION FACTOR FAMILY"/>
    <property type="match status" value="1"/>
</dbReference>
<gene>
    <name evidence="5" type="ORF">BSL78_12058</name>
</gene>
<feature type="domain" description="RFX-type winged-helix" evidence="3">
    <location>
        <begin position="50"/>
        <end position="87"/>
    </location>
</feature>
<dbReference type="STRING" id="307972.A0A2G8KSX8"/>
<dbReference type="GO" id="GO:0000978">
    <property type="term" value="F:RNA polymerase II cis-regulatory region sequence-specific DNA binding"/>
    <property type="evidence" value="ECO:0007669"/>
    <property type="project" value="TreeGrafter"/>
</dbReference>
<reference evidence="5 6" key="1">
    <citation type="journal article" date="2017" name="PLoS Biol.">
        <title>The sea cucumber genome provides insights into morphological evolution and visceral regeneration.</title>
        <authorList>
            <person name="Zhang X."/>
            <person name="Sun L."/>
            <person name="Yuan J."/>
            <person name="Sun Y."/>
            <person name="Gao Y."/>
            <person name="Zhang L."/>
            <person name="Li S."/>
            <person name="Dai H."/>
            <person name="Hamel J.F."/>
            <person name="Liu C."/>
            <person name="Yu Y."/>
            <person name="Liu S."/>
            <person name="Lin W."/>
            <person name="Guo K."/>
            <person name="Jin S."/>
            <person name="Xu P."/>
            <person name="Storey K.B."/>
            <person name="Huan P."/>
            <person name="Zhang T."/>
            <person name="Zhou Y."/>
            <person name="Zhang J."/>
            <person name="Lin C."/>
            <person name="Li X."/>
            <person name="Xing L."/>
            <person name="Huo D."/>
            <person name="Sun M."/>
            <person name="Wang L."/>
            <person name="Mercier A."/>
            <person name="Li F."/>
            <person name="Yang H."/>
            <person name="Xiang J."/>
        </authorList>
    </citation>
    <scope>NUCLEOTIDE SEQUENCE [LARGE SCALE GENOMIC DNA]</scope>
    <source>
        <strain evidence="5">Shaxun</strain>
        <tissue evidence="5">Muscle</tissue>
    </source>
</reference>
<accession>A0A2G8KSX8</accession>